<reference evidence="2" key="1">
    <citation type="journal article" date="2020" name="Stud. Mycol.">
        <title>101 Dothideomycetes genomes: a test case for predicting lifestyles and emergence of pathogens.</title>
        <authorList>
            <person name="Haridas S."/>
            <person name="Albert R."/>
            <person name="Binder M."/>
            <person name="Bloem J."/>
            <person name="Labutti K."/>
            <person name="Salamov A."/>
            <person name="Andreopoulos B."/>
            <person name="Baker S."/>
            <person name="Barry K."/>
            <person name="Bills G."/>
            <person name="Bluhm B."/>
            <person name="Cannon C."/>
            <person name="Castanera R."/>
            <person name="Culley D."/>
            <person name="Daum C."/>
            <person name="Ezra D."/>
            <person name="Gonzalez J."/>
            <person name="Henrissat B."/>
            <person name="Kuo A."/>
            <person name="Liang C."/>
            <person name="Lipzen A."/>
            <person name="Lutzoni F."/>
            <person name="Magnuson J."/>
            <person name="Mondo S."/>
            <person name="Nolan M."/>
            <person name="Ohm R."/>
            <person name="Pangilinan J."/>
            <person name="Park H.-J."/>
            <person name="Ramirez L."/>
            <person name="Alfaro M."/>
            <person name="Sun H."/>
            <person name="Tritt A."/>
            <person name="Yoshinaga Y."/>
            <person name="Zwiers L.-H."/>
            <person name="Turgeon B."/>
            <person name="Goodwin S."/>
            <person name="Spatafora J."/>
            <person name="Crous P."/>
            <person name="Grigoriev I."/>
        </authorList>
    </citation>
    <scope>NUCLEOTIDE SEQUENCE</scope>
    <source>
        <strain evidence="2">CBS 122368</strain>
    </source>
</reference>
<keyword evidence="3" id="KW-1185">Reference proteome</keyword>
<dbReference type="RefSeq" id="XP_033691797.1">
    <property type="nucleotide sequence ID" value="XM_033825465.1"/>
</dbReference>
<evidence type="ECO:0000313" key="3">
    <source>
        <dbReference type="Proteomes" id="UP000800094"/>
    </source>
</evidence>
<feature type="compositionally biased region" description="Basic and acidic residues" evidence="1">
    <location>
        <begin position="295"/>
        <end position="304"/>
    </location>
</feature>
<gene>
    <name evidence="2" type="ORF">BU26DRAFT_473278</name>
</gene>
<organism evidence="2 3">
    <name type="scientific">Trematosphaeria pertusa</name>
    <dbReference type="NCBI Taxonomy" id="390896"/>
    <lineage>
        <taxon>Eukaryota</taxon>
        <taxon>Fungi</taxon>
        <taxon>Dikarya</taxon>
        <taxon>Ascomycota</taxon>
        <taxon>Pezizomycotina</taxon>
        <taxon>Dothideomycetes</taxon>
        <taxon>Pleosporomycetidae</taxon>
        <taxon>Pleosporales</taxon>
        <taxon>Massarineae</taxon>
        <taxon>Trematosphaeriaceae</taxon>
        <taxon>Trematosphaeria</taxon>
    </lineage>
</organism>
<protein>
    <submittedName>
        <fullName evidence="2">Uncharacterized protein</fullName>
    </submittedName>
</protein>
<sequence>MNSSPLPVRPWTPPDTDIESMSHSDYFSDPFRASPVPADDLEDLWPLSPGVPSTPPKMSDCHDPPTPISQARPKPISSVTEPYTPTKASSLGDAHSQDGMPRYPYTPDSARTTRTYTYPSLSPLAPMPWDTDPQYPQSPVQDALFSCLSHLENLIQTRQPNADQMEYLISQFEAMASYLSAPEAQSRQSDDYLFSELELPSNTTGLGITTPNGAEVPNGEQNASVDSMMDSYVLEVGKYIEGVKKHTEDLTMRMDEQKQLNSIQLEIINDLRRELKEKQATMTQKPSTEQSPAKPKQEPDDSKDFVQGNGFLVAVGEALDAVGDMIYEW</sequence>
<dbReference type="EMBL" id="ML987189">
    <property type="protein sequence ID" value="KAF2256793.1"/>
    <property type="molecule type" value="Genomic_DNA"/>
</dbReference>
<proteinExistence type="predicted"/>
<feature type="compositionally biased region" description="Polar residues" evidence="1">
    <location>
        <begin position="280"/>
        <end position="291"/>
    </location>
</feature>
<feature type="region of interest" description="Disordered" evidence="1">
    <location>
        <begin position="1"/>
        <end position="111"/>
    </location>
</feature>
<feature type="region of interest" description="Disordered" evidence="1">
    <location>
        <begin position="278"/>
        <end position="305"/>
    </location>
</feature>
<evidence type="ECO:0000256" key="1">
    <source>
        <dbReference type="SAM" id="MobiDB-lite"/>
    </source>
</evidence>
<accession>A0A6A6J5N5</accession>
<dbReference type="Proteomes" id="UP000800094">
    <property type="component" value="Unassembled WGS sequence"/>
</dbReference>
<dbReference type="GeneID" id="54578795"/>
<dbReference type="AlphaFoldDB" id="A0A6A6J5N5"/>
<evidence type="ECO:0000313" key="2">
    <source>
        <dbReference type="EMBL" id="KAF2256793.1"/>
    </source>
</evidence>
<feature type="compositionally biased region" description="Polar residues" evidence="1">
    <location>
        <begin position="77"/>
        <end position="89"/>
    </location>
</feature>
<dbReference type="OrthoDB" id="3799016at2759"/>
<name>A0A6A6J5N5_9PLEO</name>